<name>A0ABR8GPG7_9CYAN</name>
<dbReference type="InterPro" id="IPR032807">
    <property type="entry name" value="GNVR"/>
</dbReference>
<dbReference type="EC" id="2.7.10.2" evidence="13"/>
<keyword evidence="6" id="KW-0067">ATP-binding</keyword>
<dbReference type="Gene3D" id="3.40.50.300">
    <property type="entry name" value="P-loop containing nucleotide triphosphate hydrolases"/>
    <property type="match status" value="1"/>
</dbReference>
<keyword evidence="5" id="KW-0547">Nucleotide-binding</keyword>
<evidence type="ECO:0000256" key="3">
    <source>
        <dbReference type="ARBA" id="ARBA00022475"/>
    </source>
</evidence>
<gene>
    <name evidence="13" type="ORF">H6G81_12390</name>
</gene>
<keyword evidence="4 10" id="KW-0812">Transmembrane</keyword>
<evidence type="ECO:0000259" key="12">
    <source>
        <dbReference type="Pfam" id="PF13807"/>
    </source>
</evidence>
<protein>
    <submittedName>
        <fullName evidence="13">Polysaccharide biosynthesis tyrosine autokinase</fullName>
        <ecNumber evidence="13">2.7.10.2</ecNumber>
    </submittedName>
</protein>
<dbReference type="InterPro" id="IPR033756">
    <property type="entry name" value="YlxH/NBP35"/>
</dbReference>
<evidence type="ECO:0000259" key="11">
    <source>
        <dbReference type="Pfam" id="PF02706"/>
    </source>
</evidence>
<dbReference type="RefSeq" id="WP_029636922.1">
    <property type="nucleotide sequence ID" value="NZ_JACJTA010000021.1"/>
</dbReference>
<organism evidence="13 14">
    <name type="scientific">Scytonema hofmannii FACHB-248</name>
    <dbReference type="NCBI Taxonomy" id="1842502"/>
    <lineage>
        <taxon>Bacteria</taxon>
        <taxon>Bacillati</taxon>
        <taxon>Cyanobacteriota</taxon>
        <taxon>Cyanophyceae</taxon>
        <taxon>Nostocales</taxon>
        <taxon>Scytonemataceae</taxon>
        <taxon>Scytonema</taxon>
    </lineage>
</organism>
<keyword evidence="14" id="KW-1185">Reference proteome</keyword>
<dbReference type="NCBIfam" id="TIGR01007">
    <property type="entry name" value="eps_fam"/>
    <property type="match status" value="1"/>
</dbReference>
<dbReference type="EMBL" id="JACJTA010000021">
    <property type="protein sequence ID" value="MBD2605314.1"/>
    <property type="molecule type" value="Genomic_DNA"/>
</dbReference>
<evidence type="ECO:0000256" key="7">
    <source>
        <dbReference type="ARBA" id="ARBA00022989"/>
    </source>
</evidence>
<keyword evidence="8 10" id="KW-0472">Membrane</keyword>
<dbReference type="Pfam" id="PF10609">
    <property type="entry name" value="ParA"/>
    <property type="match status" value="1"/>
</dbReference>
<dbReference type="Pfam" id="PF13807">
    <property type="entry name" value="GNVR"/>
    <property type="match status" value="1"/>
</dbReference>
<reference evidence="13 14" key="1">
    <citation type="journal article" date="2020" name="ISME J.">
        <title>Comparative genomics reveals insights into cyanobacterial evolution and habitat adaptation.</title>
        <authorList>
            <person name="Chen M.Y."/>
            <person name="Teng W.K."/>
            <person name="Zhao L."/>
            <person name="Hu C.X."/>
            <person name="Zhou Y.K."/>
            <person name="Han B.P."/>
            <person name="Song L.R."/>
            <person name="Shu W.S."/>
        </authorList>
    </citation>
    <scope>NUCLEOTIDE SEQUENCE [LARGE SCALE GENOMIC DNA]</scope>
    <source>
        <strain evidence="13 14">FACHB-248</strain>
    </source>
</reference>
<accession>A0ABR8GPG7</accession>
<evidence type="ECO:0000256" key="9">
    <source>
        <dbReference type="SAM" id="Coils"/>
    </source>
</evidence>
<comment type="subcellular location">
    <subcellularLocation>
        <location evidence="1">Cell membrane</location>
        <topology evidence="1">Multi-pass membrane protein</topology>
    </subcellularLocation>
</comment>
<keyword evidence="3" id="KW-1003">Cell membrane</keyword>
<dbReference type="GO" id="GO:0004715">
    <property type="term" value="F:non-membrane spanning protein tyrosine kinase activity"/>
    <property type="evidence" value="ECO:0007669"/>
    <property type="project" value="UniProtKB-EC"/>
</dbReference>
<dbReference type="InterPro" id="IPR003856">
    <property type="entry name" value="LPS_length_determ_N"/>
</dbReference>
<feature type="transmembrane region" description="Helical" evidence="10">
    <location>
        <begin position="23"/>
        <end position="43"/>
    </location>
</feature>
<dbReference type="InterPro" id="IPR050445">
    <property type="entry name" value="Bact_polysacc_biosynth/exp"/>
</dbReference>
<dbReference type="InterPro" id="IPR027417">
    <property type="entry name" value="P-loop_NTPase"/>
</dbReference>
<feature type="domain" description="Tyrosine-protein kinase G-rich" evidence="12">
    <location>
        <begin position="376"/>
        <end position="448"/>
    </location>
</feature>
<dbReference type="InterPro" id="IPR005702">
    <property type="entry name" value="Wzc-like_C"/>
</dbReference>
<dbReference type="PANTHER" id="PTHR32309">
    <property type="entry name" value="TYROSINE-PROTEIN KINASE"/>
    <property type="match status" value="1"/>
</dbReference>
<sequence length="731" mass="79941">MENRNYPEEIDVQRYLLVLKRRWLVVSGVFAACVSLAGISLLLQRPAYEATGQLLFQSNRTSSLTGVGEKIGDLETVKAQANPLDTQALVLQSLPIKQEVINTLQLKDKNDALLNPELLAIKADSILGTDVLKVSYVSEDSQFATAVVNQAMKSFIANNQMTNRSEAISAGGFIEKQLPRAKTQLDRAAEDLRQFKLKNQIIELKEETNKSVEIMGDVEKELAQAQSQLADTSAQEVEIRRQMNLPVDQAVNITSLSQVPGVQELLSELQKVQTQLAAQQARYTESHPSIVTLKNQEATLNSLLQQRISQSLGYQTPISPGQLQMGQIKQNLTSEFVRLQSQRLGLEKKVEALSGIIASYKRRANVVPNLEKQQGELERRLSIAQKSYENLVTRQQEIKIAENQTVGNARVIQSAVVGTSPGVTKKKLGISLGSGFAGVLLGVAAAFFVDLIDRRLKTTKEAEALFGYTLLGLIPKFETNNNTSAPLDTSLQSVSPRVIVATTPRTVIHEAYQMLQANLKFMSLDRKVSAIVVTSSMSGEGKSEVAANLAAVMALAGRRVLLVDADMRQPSQHHLWGLINSVGLSNVMVGENEFSRSVQNITDNLSVLTAGVMPPNPLALIDSERMTNFIDMLSKTYNYVIFDTSPLVGSAEAAVLGNMVDGVLIVVRPGVVDSSTATAAKSLLARSEANILGIIANAVNVKHEPDNYFYYNNSRSEQNVEKVKTEIGTIR</sequence>
<keyword evidence="13" id="KW-0808">Transferase</keyword>
<dbReference type="Proteomes" id="UP000660380">
    <property type="component" value="Unassembled WGS sequence"/>
</dbReference>
<comment type="caution">
    <text evidence="13">The sequence shown here is derived from an EMBL/GenBank/DDBJ whole genome shotgun (WGS) entry which is preliminary data.</text>
</comment>
<evidence type="ECO:0000256" key="6">
    <source>
        <dbReference type="ARBA" id="ARBA00022840"/>
    </source>
</evidence>
<comment type="similarity">
    <text evidence="2">Belongs to the CpsC/CapA family.</text>
</comment>
<dbReference type="SUPFAM" id="SSF52540">
    <property type="entry name" value="P-loop containing nucleoside triphosphate hydrolases"/>
    <property type="match status" value="1"/>
</dbReference>
<evidence type="ECO:0000256" key="1">
    <source>
        <dbReference type="ARBA" id="ARBA00004651"/>
    </source>
</evidence>
<evidence type="ECO:0000256" key="4">
    <source>
        <dbReference type="ARBA" id="ARBA00022692"/>
    </source>
</evidence>
<evidence type="ECO:0000256" key="10">
    <source>
        <dbReference type="SAM" id="Phobius"/>
    </source>
</evidence>
<keyword evidence="9" id="KW-0175">Coiled coil</keyword>
<keyword evidence="7 10" id="KW-1133">Transmembrane helix</keyword>
<evidence type="ECO:0000313" key="14">
    <source>
        <dbReference type="Proteomes" id="UP000660380"/>
    </source>
</evidence>
<dbReference type="PANTHER" id="PTHR32309:SF13">
    <property type="entry name" value="FERRIC ENTEROBACTIN TRANSPORT PROTEIN FEPE"/>
    <property type="match status" value="1"/>
</dbReference>
<feature type="coiled-coil region" evidence="9">
    <location>
        <begin position="178"/>
        <end position="282"/>
    </location>
</feature>
<dbReference type="CDD" id="cd05387">
    <property type="entry name" value="BY-kinase"/>
    <property type="match status" value="1"/>
</dbReference>
<dbReference type="PROSITE" id="PS51257">
    <property type="entry name" value="PROKAR_LIPOPROTEIN"/>
    <property type="match status" value="1"/>
</dbReference>
<evidence type="ECO:0000256" key="2">
    <source>
        <dbReference type="ARBA" id="ARBA00006683"/>
    </source>
</evidence>
<dbReference type="Pfam" id="PF02706">
    <property type="entry name" value="Wzz"/>
    <property type="match status" value="1"/>
</dbReference>
<feature type="domain" description="Polysaccharide chain length determinant N-terminal" evidence="11">
    <location>
        <begin position="8"/>
        <end position="104"/>
    </location>
</feature>
<evidence type="ECO:0000256" key="5">
    <source>
        <dbReference type="ARBA" id="ARBA00022741"/>
    </source>
</evidence>
<evidence type="ECO:0000256" key="8">
    <source>
        <dbReference type="ARBA" id="ARBA00023136"/>
    </source>
</evidence>
<evidence type="ECO:0000313" key="13">
    <source>
        <dbReference type="EMBL" id="MBD2605314.1"/>
    </source>
</evidence>
<proteinExistence type="inferred from homology"/>